<dbReference type="Proteomes" id="UP001161325">
    <property type="component" value="Unassembled WGS sequence"/>
</dbReference>
<proteinExistence type="predicted"/>
<dbReference type="Pfam" id="PF13462">
    <property type="entry name" value="Thioredoxin_4"/>
    <property type="match status" value="1"/>
</dbReference>
<dbReference type="InterPro" id="IPR036249">
    <property type="entry name" value="Thioredoxin-like_sf"/>
</dbReference>
<evidence type="ECO:0000313" key="2">
    <source>
        <dbReference type="EMBL" id="GLC25607.1"/>
    </source>
</evidence>
<keyword evidence="3" id="KW-1185">Reference proteome</keyword>
<dbReference type="RefSeq" id="WP_284350062.1">
    <property type="nucleotide sequence ID" value="NZ_BRXS01000003.1"/>
</dbReference>
<organism evidence="2 3">
    <name type="scientific">Roseisolibacter agri</name>
    <dbReference type="NCBI Taxonomy" id="2014610"/>
    <lineage>
        <taxon>Bacteria</taxon>
        <taxon>Pseudomonadati</taxon>
        <taxon>Gemmatimonadota</taxon>
        <taxon>Gemmatimonadia</taxon>
        <taxon>Gemmatimonadales</taxon>
        <taxon>Gemmatimonadaceae</taxon>
        <taxon>Roseisolibacter</taxon>
    </lineage>
</organism>
<reference evidence="2" key="1">
    <citation type="submission" date="2022-08" db="EMBL/GenBank/DDBJ databases">
        <title>Draft genome sequencing of Roseisolibacter agri AW1220.</title>
        <authorList>
            <person name="Tobiishi Y."/>
            <person name="Tonouchi A."/>
        </authorList>
    </citation>
    <scope>NUCLEOTIDE SEQUENCE</scope>
    <source>
        <strain evidence="2">AW1220</strain>
    </source>
</reference>
<dbReference type="InterPro" id="IPR012336">
    <property type="entry name" value="Thioredoxin-like_fold"/>
</dbReference>
<dbReference type="PROSITE" id="PS51352">
    <property type="entry name" value="THIOREDOXIN_2"/>
    <property type="match status" value="1"/>
</dbReference>
<name>A0AA37Q8D2_9BACT</name>
<dbReference type="InterPro" id="IPR013766">
    <property type="entry name" value="Thioredoxin_domain"/>
</dbReference>
<dbReference type="Gene3D" id="3.40.30.10">
    <property type="entry name" value="Glutaredoxin"/>
    <property type="match status" value="1"/>
</dbReference>
<gene>
    <name evidence="2" type="ORF">rosag_21200</name>
</gene>
<evidence type="ECO:0000313" key="3">
    <source>
        <dbReference type="Proteomes" id="UP001161325"/>
    </source>
</evidence>
<dbReference type="EMBL" id="BRXS01000003">
    <property type="protein sequence ID" value="GLC25607.1"/>
    <property type="molecule type" value="Genomic_DNA"/>
</dbReference>
<evidence type="ECO:0000259" key="1">
    <source>
        <dbReference type="PROSITE" id="PS51352"/>
    </source>
</evidence>
<protein>
    <recommendedName>
        <fullName evidence="1">Thioredoxin domain-containing protein</fullName>
    </recommendedName>
</protein>
<accession>A0AA37Q8D2</accession>
<dbReference type="AlphaFoldDB" id="A0AA37Q8D2"/>
<sequence length="183" mass="19051">MSTLLSDTVTLAEAPAVGRRLGPADAAATLVVYGTYECLHCRRAWPALRALAEAGRAQVEWRHFAPPGAFPNATLAASAVEAAGAQGAFWAMHEALMTAPAPLWPEALPTHAAALGLDVATFERDLRAADVRARLEAQAASARADEVRGTPTVLLVRAGADPVRLDARDPDALDAALADALAV</sequence>
<comment type="caution">
    <text evidence="2">The sequence shown here is derived from an EMBL/GenBank/DDBJ whole genome shotgun (WGS) entry which is preliminary data.</text>
</comment>
<dbReference type="SUPFAM" id="SSF52833">
    <property type="entry name" value="Thioredoxin-like"/>
    <property type="match status" value="1"/>
</dbReference>
<feature type="domain" description="Thioredoxin" evidence="1">
    <location>
        <begin position="3"/>
        <end position="182"/>
    </location>
</feature>